<feature type="region of interest" description="Disordered" evidence="6">
    <location>
        <begin position="514"/>
        <end position="564"/>
    </location>
</feature>
<dbReference type="InterPro" id="IPR051309">
    <property type="entry name" value="ABCF_ATPase"/>
</dbReference>
<evidence type="ECO:0000313" key="9">
    <source>
        <dbReference type="Proteomes" id="UP000435357"/>
    </source>
</evidence>
<evidence type="ECO:0000256" key="5">
    <source>
        <dbReference type="ARBA" id="ARBA00061478"/>
    </source>
</evidence>
<dbReference type="SUPFAM" id="SSF52540">
    <property type="entry name" value="P-loop containing nucleoside triphosphate hydrolases"/>
    <property type="match status" value="2"/>
</dbReference>
<dbReference type="FunFam" id="3.40.50.300:FF:000011">
    <property type="entry name" value="Putative ABC transporter ATP-binding component"/>
    <property type="match status" value="1"/>
</dbReference>
<dbReference type="GO" id="GO:0005524">
    <property type="term" value="F:ATP binding"/>
    <property type="evidence" value="ECO:0007669"/>
    <property type="project" value="UniProtKB-KW"/>
</dbReference>
<dbReference type="GO" id="GO:0003677">
    <property type="term" value="F:DNA binding"/>
    <property type="evidence" value="ECO:0007669"/>
    <property type="project" value="InterPro"/>
</dbReference>
<feature type="compositionally biased region" description="Basic and acidic residues" evidence="6">
    <location>
        <begin position="543"/>
        <end position="564"/>
    </location>
</feature>
<dbReference type="Pfam" id="PF16326">
    <property type="entry name" value="ABC_tran_CTD"/>
    <property type="match status" value="1"/>
</dbReference>
<evidence type="ECO:0000256" key="2">
    <source>
        <dbReference type="ARBA" id="ARBA00022741"/>
    </source>
</evidence>
<gene>
    <name evidence="8" type="ORF">F3059_08530</name>
</gene>
<comment type="similarity">
    <text evidence="5">Belongs to the ABC transporter superfamily. ABCF family. Uup subfamily.</text>
</comment>
<keyword evidence="2" id="KW-0547">Nucleotide-binding</keyword>
<comment type="catalytic activity">
    <reaction evidence="4">
        <text>ATP + H2O = ADP + phosphate + H(+)</text>
        <dbReference type="Rhea" id="RHEA:13065"/>
        <dbReference type="ChEBI" id="CHEBI:15377"/>
        <dbReference type="ChEBI" id="CHEBI:15378"/>
        <dbReference type="ChEBI" id="CHEBI:30616"/>
        <dbReference type="ChEBI" id="CHEBI:43474"/>
        <dbReference type="ChEBI" id="CHEBI:456216"/>
    </reaction>
</comment>
<dbReference type="InterPro" id="IPR032781">
    <property type="entry name" value="ABC_tran_Xtn"/>
</dbReference>
<feature type="domain" description="ABC transporter" evidence="7">
    <location>
        <begin position="4"/>
        <end position="247"/>
    </location>
</feature>
<evidence type="ECO:0000256" key="6">
    <source>
        <dbReference type="SAM" id="MobiDB-lite"/>
    </source>
</evidence>
<dbReference type="PANTHER" id="PTHR42855:SF1">
    <property type="entry name" value="ABC TRANSPORTER DOMAIN-CONTAINING PROTEIN"/>
    <property type="match status" value="1"/>
</dbReference>
<name>A0A6N6M6W3_9FLAO</name>
<dbReference type="RefSeq" id="WP_151168209.1">
    <property type="nucleotide sequence ID" value="NZ_WACR01000006.1"/>
</dbReference>
<keyword evidence="1" id="KW-0677">Repeat</keyword>
<dbReference type="FunFam" id="3.40.50.300:FF:000309">
    <property type="entry name" value="ABC transporter ATP-binding protein"/>
    <property type="match status" value="1"/>
</dbReference>
<dbReference type="SMART" id="SM00382">
    <property type="entry name" value="AAA"/>
    <property type="match status" value="2"/>
</dbReference>
<dbReference type="CDD" id="cd03221">
    <property type="entry name" value="ABCF_EF-3"/>
    <property type="match status" value="2"/>
</dbReference>
<dbReference type="InterPro" id="IPR032524">
    <property type="entry name" value="ABC_tran_C"/>
</dbReference>
<dbReference type="InterPro" id="IPR037118">
    <property type="entry name" value="Val-tRNA_synth_C_sf"/>
</dbReference>
<dbReference type="EMBL" id="WACR01000006">
    <property type="protein sequence ID" value="KAB1064069.1"/>
    <property type="molecule type" value="Genomic_DNA"/>
</dbReference>
<dbReference type="PROSITE" id="PS50893">
    <property type="entry name" value="ABC_TRANSPORTER_2"/>
    <property type="match status" value="2"/>
</dbReference>
<dbReference type="Proteomes" id="UP000435357">
    <property type="component" value="Unassembled WGS sequence"/>
</dbReference>
<dbReference type="InterPro" id="IPR027417">
    <property type="entry name" value="P-loop_NTPase"/>
</dbReference>
<reference evidence="8 9" key="1">
    <citation type="submission" date="2019-09" db="EMBL/GenBank/DDBJ databases">
        <title>Genomes of Cryomorphaceae.</title>
        <authorList>
            <person name="Bowman J.P."/>
        </authorList>
    </citation>
    <scope>NUCLEOTIDE SEQUENCE [LARGE SCALE GENOMIC DNA]</scope>
    <source>
        <strain evidence="8 9">KCTC 52047</strain>
    </source>
</reference>
<dbReference type="PANTHER" id="PTHR42855">
    <property type="entry name" value="ABC TRANSPORTER ATP-BINDING SUBUNIT"/>
    <property type="match status" value="1"/>
</dbReference>
<dbReference type="Gene3D" id="3.40.50.300">
    <property type="entry name" value="P-loop containing nucleotide triphosphate hydrolases"/>
    <property type="match status" value="2"/>
</dbReference>
<dbReference type="AlphaFoldDB" id="A0A6N6M6W3"/>
<dbReference type="Gene3D" id="1.10.287.380">
    <property type="entry name" value="Valyl-tRNA synthetase, C-terminal domain"/>
    <property type="match status" value="1"/>
</dbReference>
<accession>A0A6N6M6W3</accession>
<evidence type="ECO:0000256" key="4">
    <source>
        <dbReference type="ARBA" id="ARBA00049360"/>
    </source>
</evidence>
<dbReference type="Pfam" id="PF00005">
    <property type="entry name" value="ABC_tran"/>
    <property type="match status" value="2"/>
</dbReference>
<evidence type="ECO:0000259" key="7">
    <source>
        <dbReference type="PROSITE" id="PS50893"/>
    </source>
</evidence>
<dbReference type="InterPro" id="IPR003593">
    <property type="entry name" value="AAA+_ATPase"/>
</dbReference>
<protein>
    <submittedName>
        <fullName evidence="8">ABC-F family ATP-binding cassette domain-containing protein</fullName>
    </submittedName>
</protein>
<evidence type="ECO:0000256" key="1">
    <source>
        <dbReference type="ARBA" id="ARBA00022737"/>
    </source>
</evidence>
<organism evidence="8 9">
    <name type="scientific">Salibacter halophilus</name>
    <dbReference type="NCBI Taxonomy" id="1803916"/>
    <lineage>
        <taxon>Bacteria</taxon>
        <taxon>Pseudomonadati</taxon>
        <taxon>Bacteroidota</taxon>
        <taxon>Flavobacteriia</taxon>
        <taxon>Flavobacteriales</taxon>
        <taxon>Salibacteraceae</taxon>
        <taxon>Salibacter</taxon>
    </lineage>
</organism>
<comment type="caution">
    <text evidence="8">The sequence shown here is derived from an EMBL/GenBank/DDBJ whole genome shotgun (WGS) entry which is preliminary data.</text>
</comment>
<dbReference type="InterPro" id="IPR003439">
    <property type="entry name" value="ABC_transporter-like_ATP-bd"/>
</dbReference>
<sequence>MNYLSVENLSKRYGEKLLFENISFGIDKGQKVALVARNGTGKSSLLNVLAGNEAPETGSVVYRNDLRVSFLPQEPQFESGQTVLDTLFSSDHELVQVIKEYQRSMEEEDTEAMQSAFEKLDRLNGWDFEVRARQIFTKLKTGKLNQKVDTLSGGQLKRLALAHVLIDEPDLLILDEPTNHLDLTMIEWLEEFLGQSHMTLFMVTHDRYFLDRICNEIIEIDQGTLYKYKGNYSYFLQKRNERYQVQASEVEKSQNLLRKELDWMRRQPKARGTKSKSRIDSFYDLKDKASQKASEDKIKLTTNMERLGSKILELHNIKKQYDDNVLIDGLNHKFARRERIGIVGPNGAGKSTLLNMIMGLEKPTGGKIVVGETVKFGYYHQSGIKFKPGQRVIEAVTEIAEFIPTPKGSDISAAQLLERFLFPRSMHYNHIEKLSGGEKRRLYLLQVLMKNPNFLILDEPTNDLDILTLNVLEDYLVDFQGCLLIVTHDRYFMDKLVDHLFVFEGNGQIRDYPGNYSQYRKQSAREEAQKKKEENKQASSTGSDRKEKRDKPPQEKKKLSYKEKREFEQLTEEIEKLETEKAELSEAMNSGSLEHDELRKKGERLEEIMSDLEEKEMRWLELSEYV</sequence>
<evidence type="ECO:0000256" key="3">
    <source>
        <dbReference type="ARBA" id="ARBA00022840"/>
    </source>
</evidence>
<feature type="domain" description="ABC transporter" evidence="7">
    <location>
        <begin position="312"/>
        <end position="530"/>
    </location>
</feature>
<feature type="compositionally biased region" description="Basic and acidic residues" evidence="6">
    <location>
        <begin position="523"/>
        <end position="536"/>
    </location>
</feature>
<evidence type="ECO:0000313" key="8">
    <source>
        <dbReference type="EMBL" id="KAB1064069.1"/>
    </source>
</evidence>
<keyword evidence="3 8" id="KW-0067">ATP-binding</keyword>
<proteinExistence type="inferred from homology"/>
<dbReference type="Pfam" id="PF12848">
    <property type="entry name" value="ABC_tran_Xtn"/>
    <property type="match status" value="1"/>
</dbReference>
<dbReference type="OrthoDB" id="1521973at2"/>
<dbReference type="GO" id="GO:0016887">
    <property type="term" value="F:ATP hydrolysis activity"/>
    <property type="evidence" value="ECO:0007669"/>
    <property type="project" value="InterPro"/>
</dbReference>
<keyword evidence="9" id="KW-1185">Reference proteome</keyword>